<accession>I1YJM1</accession>
<dbReference type="OrthoDB" id="5609496at2"/>
<dbReference type="RefSeq" id="WP_014704533.1">
    <property type="nucleotide sequence ID" value="NC_017856.1"/>
</dbReference>
<gene>
    <name evidence="2" type="ordered locus">Q7C_1974</name>
</gene>
<evidence type="ECO:0000313" key="3">
    <source>
        <dbReference type="Proteomes" id="UP000009145"/>
    </source>
</evidence>
<dbReference type="KEGG" id="mec:Q7C_1974"/>
<feature type="region of interest" description="Disordered" evidence="1">
    <location>
        <begin position="1"/>
        <end position="23"/>
    </location>
</feature>
<dbReference type="HOGENOM" id="CLU_2554369_0_0_6"/>
<dbReference type="EMBL" id="CP003380">
    <property type="protein sequence ID" value="AFJ03114.1"/>
    <property type="molecule type" value="Genomic_DNA"/>
</dbReference>
<reference evidence="2 3" key="1">
    <citation type="journal article" date="2012" name="J. Bacteriol.">
        <title>Complete genome sequences of Methylophaga sp. strain JAM1 and Methylophaga sp. strain JAM7.</title>
        <authorList>
            <person name="Villeneuve C."/>
            <person name="Martineau C."/>
            <person name="Mauffrey F."/>
            <person name="Villemur R."/>
        </authorList>
    </citation>
    <scope>NUCLEOTIDE SEQUENCE [LARGE SCALE GENOMIC DNA]</scope>
    <source>
        <strain evidence="2 3">JAM7</strain>
    </source>
</reference>
<protein>
    <submittedName>
        <fullName evidence="2">Uncharacterized protein</fullName>
    </submittedName>
</protein>
<feature type="region of interest" description="Disordered" evidence="1">
    <location>
        <begin position="63"/>
        <end position="82"/>
    </location>
</feature>
<organism evidence="2 3">
    <name type="scientific">Methylophaga frappieri (strain ATCC BAA-2434 / DSM 25690 / JAM7)</name>
    <dbReference type="NCBI Taxonomy" id="754477"/>
    <lineage>
        <taxon>Bacteria</taxon>
        <taxon>Pseudomonadati</taxon>
        <taxon>Pseudomonadota</taxon>
        <taxon>Gammaproteobacteria</taxon>
        <taxon>Thiotrichales</taxon>
        <taxon>Piscirickettsiaceae</taxon>
        <taxon>Methylophaga</taxon>
    </lineage>
</organism>
<name>I1YJM1_METFJ</name>
<evidence type="ECO:0000313" key="2">
    <source>
        <dbReference type="EMBL" id="AFJ03114.1"/>
    </source>
</evidence>
<evidence type="ECO:0000256" key="1">
    <source>
        <dbReference type="SAM" id="MobiDB-lite"/>
    </source>
</evidence>
<dbReference type="STRING" id="754477.Q7C_1974"/>
<keyword evidence="3" id="KW-1185">Reference proteome</keyword>
<sequence length="82" mass="8393">MEVPGIAAFTGQPTLTSPPDAETRQVGRVSAPLQSVETTQTVTAQAQPATTTDLTTVVNATEQPAPTGFDLNNPGGTIDLTV</sequence>
<dbReference type="PATRIC" id="fig|754477.3.peg.1943"/>
<dbReference type="Proteomes" id="UP000009145">
    <property type="component" value="Chromosome"/>
</dbReference>
<dbReference type="AlphaFoldDB" id="I1YJM1"/>
<proteinExistence type="predicted"/>